<keyword evidence="6 14" id="KW-0479">Metal-binding</keyword>
<gene>
    <name evidence="17" type="primary">OLE1_2</name>
    <name evidence="17" type="ORF">GGI25_002841</name>
</gene>
<keyword evidence="4 14" id="KW-0349">Heme</keyword>
<feature type="transmembrane region" description="Helical" evidence="15">
    <location>
        <begin position="35"/>
        <end position="52"/>
    </location>
</feature>
<evidence type="ECO:0000256" key="8">
    <source>
        <dbReference type="ARBA" id="ARBA00022989"/>
    </source>
</evidence>
<name>A0A9W8KX47_9FUNG</name>
<evidence type="ECO:0000256" key="3">
    <source>
        <dbReference type="ARBA" id="ARBA00022516"/>
    </source>
</evidence>
<keyword evidence="11 14" id="KW-0443">Lipid metabolism</keyword>
<dbReference type="GO" id="GO:0020037">
    <property type="term" value="F:heme binding"/>
    <property type="evidence" value="ECO:0007669"/>
    <property type="project" value="InterPro"/>
</dbReference>
<dbReference type="GO" id="GO:0005789">
    <property type="term" value="C:endoplasmic reticulum membrane"/>
    <property type="evidence" value="ECO:0007669"/>
    <property type="project" value="TreeGrafter"/>
</dbReference>
<evidence type="ECO:0000256" key="10">
    <source>
        <dbReference type="ARBA" id="ARBA00023004"/>
    </source>
</evidence>
<sequence length="414" mass="47717">MLSATEASTPFAQIARPTYKRDKMPVDKRPLLKKVHWVHLILLSTTPLLALYGICTTAINTKTLAWGVFYYALSGLGITAGYHRLWSHTAYSASYPLQVFLAFAGSSAVQGSIFWWARDHRVHHRYTDTFQDPYNALEGFWHSHIGWMLVKKDRRRLGYADTSDLKTNALIRWQHKYYPLLVLICGVIIPTAVAGFCWGDWRGGFFYATVLRMVMLHHATFCINSLAHTIGRHTYDDVQTARDSWITAVVTMGEGYHNFHHQFPNDYRNAIRFYQYDPTKWFIRTMSTLGLAYDLKTFPANEIEKGFIQMRMQELENKRSKLTFGTPVSKLPVYTEQEFLEQVKNYKKQWMVIEGFIYDVKSFVNDHPGGKALLMSGIGKNMTEAFNGGVYQHHNSARNLMNTSLRIGRLEPTL</sequence>
<dbReference type="PROSITE" id="PS50255">
    <property type="entry name" value="CYTOCHROME_B5_2"/>
    <property type="match status" value="1"/>
</dbReference>
<feature type="transmembrane region" description="Helical" evidence="15">
    <location>
        <begin position="64"/>
        <end position="83"/>
    </location>
</feature>
<dbReference type="InterPro" id="IPR009160">
    <property type="entry name" value="Acyl-CoA_deSatase_haem/ster-bd"/>
</dbReference>
<protein>
    <recommendedName>
        <fullName evidence="14">Acyl-CoA desaturase</fullName>
        <ecNumber evidence="14">1.14.19.1</ecNumber>
    </recommendedName>
</protein>
<keyword evidence="13 14" id="KW-0275">Fatty acid biosynthesis</keyword>
<keyword evidence="14" id="KW-0813">Transport</keyword>
<evidence type="ECO:0000256" key="14">
    <source>
        <dbReference type="PIRNR" id="PIRNR000345"/>
    </source>
</evidence>
<evidence type="ECO:0000259" key="16">
    <source>
        <dbReference type="PROSITE" id="PS50255"/>
    </source>
</evidence>
<reference evidence="17" key="1">
    <citation type="submission" date="2022-07" db="EMBL/GenBank/DDBJ databases">
        <title>Phylogenomic reconstructions and comparative analyses of Kickxellomycotina fungi.</title>
        <authorList>
            <person name="Reynolds N.K."/>
            <person name="Stajich J.E."/>
            <person name="Barry K."/>
            <person name="Grigoriev I.V."/>
            <person name="Crous P."/>
            <person name="Smith M.E."/>
        </authorList>
    </citation>
    <scope>NUCLEOTIDE SEQUENCE</scope>
    <source>
        <strain evidence="17">NRRL 3115</strain>
    </source>
</reference>
<evidence type="ECO:0000256" key="1">
    <source>
        <dbReference type="ARBA" id="ARBA00004141"/>
    </source>
</evidence>
<comment type="function">
    <text evidence="14">Stearoyl-CoA desaturase that utilizes O(2) and electrons from reduced cytochrome b5 to introduce the first double bond into saturated fatty acyl-CoA substrates.</text>
</comment>
<dbReference type="EMBL" id="JANBTW010000027">
    <property type="protein sequence ID" value="KAJ2677889.1"/>
    <property type="molecule type" value="Genomic_DNA"/>
</dbReference>
<dbReference type="SUPFAM" id="SSF55856">
    <property type="entry name" value="Cytochrome b5-like heme/steroid binding domain"/>
    <property type="match status" value="1"/>
</dbReference>
<dbReference type="OrthoDB" id="10260134at2759"/>
<dbReference type="Pfam" id="PF00487">
    <property type="entry name" value="FA_desaturase"/>
    <property type="match status" value="1"/>
</dbReference>
<evidence type="ECO:0000256" key="11">
    <source>
        <dbReference type="ARBA" id="ARBA00023098"/>
    </source>
</evidence>
<keyword evidence="14" id="KW-0249">Electron transport</keyword>
<keyword evidence="7 14" id="KW-0276">Fatty acid metabolism</keyword>
<keyword evidence="5 15" id="KW-0812">Transmembrane</keyword>
<comment type="catalytic activity">
    <reaction evidence="14">
        <text>octadecanoyl-CoA + 2 Fe(II)-[cytochrome b5] + O2 + 2 H(+) = (9Z)-octadecenoyl-CoA + 2 Fe(III)-[cytochrome b5] + 2 H2O</text>
        <dbReference type="Rhea" id="RHEA:19721"/>
        <dbReference type="Rhea" id="RHEA-COMP:10438"/>
        <dbReference type="Rhea" id="RHEA-COMP:10439"/>
        <dbReference type="ChEBI" id="CHEBI:15377"/>
        <dbReference type="ChEBI" id="CHEBI:15378"/>
        <dbReference type="ChEBI" id="CHEBI:15379"/>
        <dbReference type="ChEBI" id="CHEBI:29033"/>
        <dbReference type="ChEBI" id="CHEBI:29034"/>
        <dbReference type="ChEBI" id="CHEBI:57387"/>
        <dbReference type="ChEBI" id="CHEBI:57394"/>
        <dbReference type="EC" id="1.14.19.1"/>
    </reaction>
</comment>
<dbReference type="GO" id="GO:0006636">
    <property type="term" value="P:unsaturated fatty acid biosynthetic process"/>
    <property type="evidence" value="ECO:0007669"/>
    <property type="project" value="UniProtKB-UniRule"/>
</dbReference>
<dbReference type="PIRSF" id="PIRSF000345">
    <property type="entry name" value="OLE1"/>
    <property type="match status" value="1"/>
</dbReference>
<dbReference type="Proteomes" id="UP001151518">
    <property type="component" value="Unassembled WGS sequence"/>
</dbReference>
<keyword evidence="12 15" id="KW-0472">Membrane</keyword>
<dbReference type="EC" id="1.14.19.1" evidence="14"/>
<feature type="transmembrane region" description="Helical" evidence="15">
    <location>
        <begin position="95"/>
        <end position="117"/>
    </location>
</feature>
<comment type="subcellular location">
    <subcellularLocation>
        <location evidence="1">Membrane</location>
        <topology evidence="1">Multi-pass membrane protein</topology>
    </subcellularLocation>
</comment>
<dbReference type="CDD" id="cd03505">
    <property type="entry name" value="Delta9-FADS-like"/>
    <property type="match status" value="1"/>
</dbReference>
<organism evidence="17 18">
    <name type="scientific">Coemansia spiralis</name>
    <dbReference type="NCBI Taxonomy" id="417178"/>
    <lineage>
        <taxon>Eukaryota</taxon>
        <taxon>Fungi</taxon>
        <taxon>Fungi incertae sedis</taxon>
        <taxon>Zoopagomycota</taxon>
        <taxon>Kickxellomycotina</taxon>
        <taxon>Kickxellomycetes</taxon>
        <taxon>Kickxellales</taxon>
        <taxon>Kickxellaceae</taxon>
        <taxon>Coemansia</taxon>
    </lineage>
</organism>
<evidence type="ECO:0000256" key="5">
    <source>
        <dbReference type="ARBA" id="ARBA00022692"/>
    </source>
</evidence>
<dbReference type="InterPro" id="IPR015876">
    <property type="entry name" value="Acyl-CoA_DS"/>
</dbReference>
<dbReference type="PROSITE" id="PS00476">
    <property type="entry name" value="FATTY_ACID_DESATUR_1"/>
    <property type="match status" value="1"/>
</dbReference>
<dbReference type="AlphaFoldDB" id="A0A9W8KX47"/>
<dbReference type="InterPro" id="IPR036400">
    <property type="entry name" value="Cyt_B5-like_heme/steroid_sf"/>
</dbReference>
<proteinExistence type="inferred from homology"/>
<feature type="domain" description="Cytochrome b5 heme-binding" evidence="16">
    <location>
        <begin position="331"/>
        <end position="411"/>
    </location>
</feature>
<dbReference type="InterPro" id="IPR018506">
    <property type="entry name" value="Cyt_B5_heme-BS"/>
</dbReference>
<feature type="transmembrane region" description="Helical" evidence="15">
    <location>
        <begin position="177"/>
        <end position="198"/>
    </location>
</feature>
<dbReference type="GO" id="GO:0005506">
    <property type="term" value="F:iron ion binding"/>
    <property type="evidence" value="ECO:0007669"/>
    <property type="project" value="TreeGrafter"/>
</dbReference>
<evidence type="ECO:0000256" key="12">
    <source>
        <dbReference type="ARBA" id="ARBA00023136"/>
    </source>
</evidence>
<evidence type="ECO:0000256" key="2">
    <source>
        <dbReference type="ARBA" id="ARBA00009295"/>
    </source>
</evidence>
<keyword evidence="9 14" id="KW-0560">Oxidoreductase</keyword>
<evidence type="ECO:0000256" key="6">
    <source>
        <dbReference type="ARBA" id="ARBA00022723"/>
    </source>
</evidence>
<dbReference type="PROSITE" id="PS00191">
    <property type="entry name" value="CYTOCHROME_B5_1"/>
    <property type="match status" value="1"/>
</dbReference>
<evidence type="ECO:0000313" key="17">
    <source>
        <dbReference type="EMBL" id="KAJ2677889.1"/>
    </source>
</evidence>
<evidence type="ECO:0000256" key="15">
    <source>
        <dbReference type="SAM" id="Phobius"/>
    </source>
</evidence>
<dbReference type="GO" id="GO:0004768">
    <property type="term" value="F:stearoyl-CoA 9-desaturase activity"/>
    <property type="evidence" value="ECO:0007669"/>
    <property type="project" value="UniProtKB-UniRule"/>
</dbReference>
<dbReference type="InterPro" id="IPR001522">
    <property type="entry name" value="FADS-1_CS"/>
</dbReference>
<evidence type="ECO:0000313" key="18">
    <source>
        <dbReference type="Proteomes" id="UP001151518"/>
    </source>
</evidence>
<dbReference type="SMART" id="SM01117">
    <property type="entry name" value="Cyt-b5"/>
    <property type="match status" value="1"/>
</dbReference>
<keyword evidence="10 14" id="KW-0408">Iron</keyword>
<accession>A0A9W8KX47</accession>
<dbReference type="PANTHER" id="PTHR11351:SF31">
    <property type="entry name" value="DESATURASE 1, ISOFORM A-RELATED"/>
    <property type="match status" value="1"/>
</dbReference>
<comment type="cofactor">
    <cofactor evidence="14">
        <name>Fe(2+)</name>
        <dbReference type="ChEBI" id="CHEBI:29033"/>
    </cofactor>
    <text evidence="14">Expected to bind 2 Fe(2+) ions per subunit.</text>
</comment>
<dbReference type="Pfam" id="PF00173">
    <property type="entry name" value="Cyt-b5"/>
    <property type="match status" value="1"/>
</dbReference>
<dbReference type="Gene3D" id="3.10.120.10">
    <property type="entry name" value="Cytochrome b5-like heme/steroid binding domain"/>
    <property type="match status" value="1"/>
</dbReference>
<evidence type="ECO:0000256" key="9">
    <source>
        <dbReference type="ARBA" id="ARBA00023002"/>
    </source>
</evidence>
<keyword evidence="8 15" id="KW-1133">Transmembrane helix</keyword>
<evidence type="ECO:0000256" key="7">
    <source>
        <dbReference type="ARBA" id="ARBA00022832"/>
    </source>
</evidence>
<comment type="similarity">
    <text evidence="2 14">Belongs to the fatty acid desaturase type 1 family.</text>
</comment>
<keyword evidence="3 14" id="KW-0444">Lipid biosynthesis</keyword>
<dbReference type="InterPro" id="IPR005804">
    <property type="entry name" value="FA_desaturase_dom"/>
</dbReference>
<dbReference type="InterPro" id="IPR001199">
    <property type="entry name" value="Cyt_B5-like_heme/steroid-bd"/>
</dbReference>
<comment type="caution">
    <text evidence="17">The sequence shown here is derived from an EMBL/GenBank/DDBJ whole genome shotgun (WGS) entry which is preliminary data.</text>
</comment>
<dbReference type="PRINTS" id="PR00075">
    <property type="entry name" value="FACDDSATRASE"/>
</dbReference>
<evidence type="ECO:0000256" key="4">
    <source>
        <dbReference type="ARBA" id="ARBA00022617"/>
    </source>
</evidence>
<dbReference type="PANTHER" id="PTHR11351">
    <property type="entry name" value="ACYL-COA DESATURASE"/>
    <property type="match status" value="1"/>
</dbReference>
<evidence type="ECO:0000256" key="13">
    <source>
        <dbReference type="ARBA" id="ARBA00023160"/>
    </source>
</evidence>